<dbReference type="OrthoDB" id="449182at2"/>
<dbReference type="InterPro" id="IPR029063">
    <property type="entry name" value="SAM-dependent_MTases_sf"/>
</dbReference>
<evidence type="ECO:0000313" key="2">
    <source>
        <dbReference type="Proteomes" id="UP000185557"/>
    </source>
</evidence>
<dbReference type="SUPFAM" id="SSF53335">
    <property type="entry name" value="S-adenosyl-L-methionine-dependent methyltransferases"/>
    <property type="match status" value="1"/>
</dbReference>
<dbReference type="EMBL" id="MRCG01000001">
    <property type="protein sequence ID" value="OKH51070.1"/>
    <property type="molecule type" value="Genomic_DNA"/>
</dbReference>
<dbReference type="AlphaFoldDB" id="A0A1U7JBJ5"/>
<protein>
    <submittedName>
        <fullName evidence="1">SAM-dependent methyltransferase</fullName>
    </submittedName>
</protein>
<dbReference type="GO" id="GO:0032259">
    <property type="term" value="P:methylation"/>
    <property type="evidence" value="ECO:0007669"/>
    <property type="project" value="UniProtKB-KW"/>
</dbReference>
<sequence>MKRISFQEDWPDSWKNSFSYDLLEIYEDKPFKGNAAYFYTYRNRRKSILEIIQKVAQPGDKVLDVAAAQGNFSLTLAELGYEVTWNDLREELADYVKQKWEYGSISYAPGNILEQNFYEFFDIILIAEVIEHTAHPDEFLRNIGKMVKPGGYIVLSTPNGEYFRNRLPKFLDCPDPSQFEAFQFKPDADGHIFLLHMDEIEYISKRAFLSVREIQLITNSLTSGNLKLFHILKYTPEPWINAIELLTQKLPFYLKRKLSTCTVILLTRS</sequence>
<keyword evidence="1" id="KW-0808">Transferase</keyword>
<organism evidence="1 2">
    <name type="scientific">Phormidium tenue NIES-30</name>
    <dbReference type="NCBI Taxonomy" id="549789"/>
    <lineage>
        <taxon>Bacteria</taxon>
        <taxon>Bacillati</taxon>
        <taxon>Cyanobacteriota</taxon>
        <taxon>Cyanophyceae</taxon>
        <taxon>Oscillatoriophycideae</taxon>
        <taxon>Oscillatoriales</taxon>
        <taxon>Oscillatoriaceae</taxon>
        <taxon>Phormidium</taxon>
    </lineage>
</organism>
<gene>
    <name evidence="1" type="ORF">NIES30_03100</name>
</gene>
<comment type="caution">
    <text evidence="1">The sequence shown here is derived from an EMBL/GenBank/DDBJ whole genome shotgun (WGS) entry which is preliminary data.</text>
</comment>
<proteinExistence type="predicted"/>
<evidence type="ECO:0000313" key="1">
    <source>
        <dbReference type="EMBL" id="OKH51070.1"/>
    </source>
</evidence>
<dbReference type="Proteomes" id="UP000185557">
    <property type="component" value="Unassembled WGS sequence"/>
</dbReference>
<keyword evidence="2" id="KW-1185">Reference proteome</keyword>
<reference evidence="1 2" key="1">
    <citation type="submission" date="2016-11" db="EMBL/GenBank/DDBJ databases">
        <title>Draft Genome Sequences of Nine Cyanobacterial Strains from Diverse Habitats.</title>
        <authorList>
            <person name="Zhu T."/>
            <person name="Hou S."/>
            <person name="Lu X."/>
            <person name="Hess W.R."/>
        </authorList>
    </citation>
    <scope>NUCLEOTIDE SEQUENCE [LARGE SCALE GENOMIC DNA]</scope>
    <source>
        <strain evidence="1 2">NIES-30</strain>
    </source>
</reference>
<name>A0A1U7JBJ5_9CYAN</name>
<dbReference type="CDD" id="cd02440">
    <property type="entry name" value="AdoMet_MTases"/>
    <property type="match status" value="1"/>
</dbReference>
<accession>A0A1U7JBJ5</accession>
<dbReference type="STRING" id="549789.NIES30_03100"/>
<dbReference type="Pfam" id="PF13489">
    <property type="entry name" value="Methyltransf_23"/>
    <property type="match status" value="1"/>
</dbReference>
<dbReference type="RefSeq" id="WP_073606881.1">
    <property type="nucleotide sequence ID" value="NZ_MRCG01000001.1"/>
</dbReference>
<keyword evidence="1" id="KW-0489">Methyltransferase</keyword>
<dbReference type="PANTHER" id="PTHR43861:SF6">
    <property type="entry name" value="METHYLTRANSFERASE TYPE 11"/>
    <property type="match status" value="1"/>
</dbReference>
<dbReference type="Gene3D" id="3.40.50.150">
    <property type="entry name" value="Vaccinia Virus protein VP39"/>
    <property type="match status" value="1"/>
</dbReference>
<dbReference type="PANTHER" id="PTHR43861">
    <property type="entry name" value="TRANS-ACONITATE 2-METHYLTRANSFERASE-RELATED"/>
    <property type="match status" value="1"/>
</dbReference>
<dbReference type="GO" id="GO:0008168">
    <property type="term" value="F:methyltransferase activity"/>
    <property type="evidence" value="ECO:0007669"/>
    <property type="project" value="UniProtKB-KW"/>
</dbReference>